<protein>
    <submittedName>
        <fullName evidence="2">Uncharacterized protein</fullName>
    </submittedName>
</protein>
<dbReference type="EMBL" id="UINC01066891">
    <property type="protein sequence ID" value="SVB98030.1"/>
    <property type="molecule type" value="Genomic_DNA"/>
</dbReference>
<feature type="region of interest" description="Disordered" evidence="1">
    <location>
        <begin position="31"/>
        <end position="50"/>
    </location>
</feature>
<evidence type="ECO:0000313" key="2">
    <source>
        <dbReference type="EMBL" id="SVB98030.1"/>
    </source>
</evidence>
<evidence type="ECO:0000256" key="1">
    <source>
        <dbReference type="SAM" id="MobiDB-lite"/>
    </source>
</evidence>
<feature type="non-terminal residue" evidence="2">
    <location>
        <position position="1"/>
    </location>
</feature>
<gene>
    <name evidence="2" type="ORF">METZ01_LOCUS250884</name>
</gene>
<accession>A0A382IED3</accession>
<dbReference type="AlphaFoldDB" id="A0A382IED3"/>
<sequence length="50" mass="5889">NSIIKLKRHAMLPSAIRFLISVVMPNTEKPWQESWRNGRSMPPSKCCRHR</sequence>
<name>A0A382IED3_9ZZZZ</name>
<reference evidence="2" key="1">
    <citation type="submission" date="2018-05" db="EMBL/GenBank/DDBJ databases">
        <authorList>
            <person name="Lanie J.A."/>
            <person name="Ng W.-L."/>
            <person name="Kazmierczak K.M."/>
            <person name="Andrzejewski T.M."/>
            <person name="Davidsen T.M."/>
            <person name="Wayne K.J."/>
            <person name="Tettelin H."/>
            <person name="Glass J.I."/>
            <person name="Rusch D."/>
            <person name="Podicherti R."/>
            <person name="Tsui H.-C.T."/>
            <person name="Winkler M.E."/>
        </authorList>
    </citation>
    <scope>NUCLEOTIDE SEQUENCE</scope>
</reference>
<organism evidence="2">
    <name type="scientific">marine metagenome</name>
    <dbReference type="NCBI Taxonomy" id="408172"/>
    <lineage>
        <taxon>unclassified sequences</taxon>
        <taxon>metagenomes</taxon>
        <taxon>ecological metagenomes</taxon>
    </lineage>
</organism>
<feature type="non-terminal residue" evidence="2">
    <location>
        <position position="50"/>
    </location>
</feature>
<proteinExistence type="predicted"/>